<dbReference type="PANTHER" id="PTHR11963">
    <property type="entry name" value="LEUCINE AMINOPEPTIDASE-RELATED"/>
    <property type="match status" value="1"/>
</dbReference>
<accession>D9SCE2</accession>
<organism evidence="11 12">
    <name type="scientific">Gallionella capsiferriformans (strain ES-2)</name>
    <name type="common">Gallionella ferruginea capsiferriformans (strain ES-2)</name>
    <dbReference type="NCBI Taxonomy" id="395494"/>
    <lineage>
        <taxon>Bacteria</taxon>
        <taxon>Pseudomonadati</taxon>
        <taxon>Pseudomonadota</taxon>
        <taxon>Betaproteobacteria</taxon>
        <taxon>Nitrosomonadales</taxon>
        <taxon>Gallionellaceae</taxon>
        <taxon>Gallionella</taxon>
    </lineage>
</organism>
<dbReference type="EMBL" id="CP002159">
    <property type="protein sequence ID" value="ADL56523.1"/>
    <property type="molecule type" value="Genomic_DNA"/>
</dbReference>
<evidence type="ECO:0000256" key="6">
    <source>
        <dbReference type="ARBA" id="ARBA00022723"/>
    </source>
</evidence>
<dbReference type="InterPro" id="IPR000819">
    <property type="entry name" value="Peptidase_M17_C"/>
</dbReference>
<evidence type="ECO:0000256" key="4">
    <source>
        <dbReference type="ARBA" id="ARBA00022438"/>
    </source>
</evidence>
<dbReference type="SUPFAM" id="SSF53187">
    <property type="entry name" value="Zn-dependent exopeptidases"/>
    <property type="match status" value="1"/>
</dbReference>
<dbReference type="InterPro" id="IPR008283">
    <property type="entry name" value="Peptidase_M17_N"/>
</dbReference>
<keyword evidence="6 9" id="KW-0479">Metal-binding</keyword>
<feature type="binding site" evidence="9">
    <location>
        <position position="270"/>
    </location>
    <ligand>
        <name>Mn(2+)</name>
        <dbReference type="ChEBI" id="CHEBI:29035"/>
        <label>2</label>
    </ligand>
</feature>
<feature type="binding site" evidence="9">
    <location>
        <position position="349"/>
    </location>
    <ligand>
        <name>Mn(2+)</name>
        <dbReference type="ChEBI" id="CHEBI:29035"/>
        <label>2</label>
    </ligand>
</feature>
<dbReference type="GO" id="GO:0006508">
    <property type="term" value="P:proteolysis"/>
    <property type="evidence" value="ECO:0007669"/>
    <property type="project" value="UniProtKB-KW"/>
</dbReference>
<comment type="subcellular location">
    <subcellularLocation>
        <location evidence="9">Cytoplasm</location>
    </subcellularLocation>
</comment>
<evidence type="ECO:0000256" key="8">
    <source>
        <dbReference type="ARBA" id="ARBA00023211"/>
    </source>
</evidence>
<dbReference type="eggNOG" id="COG0260">
    <property type="taxonomic scope" value="Bacteria"/>
</dbReference>
<dbReference type="HAMAP" id="MF_00181">
    <property type="entry name" value="Cytosol_peptidase_M17"/>
    <property type="match status" value="1"/>
</dbReference>
<dbReference type="Proteomes" id="UP000001235">
    <property type="component" value="Chromosome"/>
</dbReference>
<evidence type="ECO:0000256" key="9">
    <source>
        <dbReference type="HAMAP-Rule" id="MF_00181"/>
    </source>
</evidence>
<keyword evidence="12" id="KW-1185">Reference proteome</keyword>
<dbReference type="InterPro" id="IPR023042">
    <property type="entry name" value="Peptidase_M17_leu_NH2_pept"/>
</dbReference>
<feature type="binding site" evidence="9">
    <location>
        <position position="265"/>
    </location>
    <ligand>
        <name>Mn(2+)</name>
        <dbReference type="ChEBI" id="CHEBI:29035"/>
        <label>2</label>
    </ligand>
</feature>
<dbReference type="InterPro" id="IPR011356">
    <property type="entry name" value="Leucine_aapep/pepB"/>
</dbReference>
<dbReference type="NCBIfam" id="NF002077">
    <property type="entry name" value="PRK00913.2-4"/>
    <property type="match status" value="1"/>
</dbReference>
<feature type="binding site" evidence="9">
    <location>
        <position position="349"/>
    </location>
    <ligand>
        <name>Mn(2+)</name>
        <dbReference type="ChEBI" id="CHEBI:29035"/>
        <label>1</label>
    </ligand>
</feature>
<dbReference type="GO" id="GO:0070006">
    <property type="term" value="F:metalloaminopeptidase activity"/>
    <property type="evidence" value="ECO:0007669"/>
    <property type="project" value="InterPro"/>
</dbReference>
<feature type="domain" description="Cytosol aminopeptidase" evidence="10">
    <location>
        <begin position="345"/>
        <end position="352"/>
    </location>
</feature>
<comment type="catalytic activity">
    <reaction evidence="2 9">
        <text>Release of an N-terminal amino acid, preferentially leucine, but not glutamic or aspartic acids.</text>
        <dbReference type="EC" id="3.4.11.10"/>
    </reaction>
</comment>
<keyword evidence="9" id="KW-0963">Cytoplasm</keyword>
<feature type="binding site" evidence="9">
    <location>
        <position position="270"/>
    </location>
    <ligand>
        <name>Mn(2+)</name>
        <dbReference type="ChEBI" id="CHEBI:29035"/>
        <label>1</label>
    </ligand>
</feature>
<evidence type="ECO:0000256" key="5">
    <source>
        <dbReference type="ARBA" id="ARBA00022670"/>
    </source>
</evidence>
<dbReference type="STRING" id="395494.Galf_2524"/>
<comment type="catalytic activity">
    <reaction evidence="1 9">
        <text>Release of an N-terminal amino acid, Xaa-|-Yaa-, in which Xaa is preferably Leu, but may be other amino acids including Pro although not Arg or Lys, and Yaa may be Pro. Amino acid amides and methyl esters are also readily hydrolyzed, but rates on arylamides are exceedingly low.</text>
        <dbReference type="EC" id="3.4.11.1"/>
    </reaction>
</comment>
<comment type="similarity">
    <text evidence="3 9">Belongs to the peptidase M17 family.</text>
</comment>
<gene>
    <name evidence="9" type="primary">pepA</name>
    <name evidence="11" type="ordered locus">Galf_2524</name>
</gene>
<dbReference type="Pfam" id="PF02789">
    <property type="entry name" value="Peptidase_M17_N"/>
    <property type="match status" value="1"/>
</dbReference>
<evidence type="ECO:0000313" key="12">
    <source>
        <dbReference type="Proteomes" id="UP000001235"/>
    </source>
</evidence>
<keyword evidence="5 9" id="KW-0645">Protease</keyword>
<dbReference type="GO" id="GO:0005737">
    <property type="term" value="C:cytoplasm"/>
    <property type="evidence" value="ECO:0007669"/>
    <property type="project" value="UniProtKB-SubCell"/>
</dbReference>
<keyword evidence="4 9" id="KW-0031">Aminopeptidase</keyword>
<dbReference type="InterPro" id="IPR043472">
    <property type="entry name" value="Macro_dom-like"/>
</dbReference>
<dbReference type="AlphaFoldDB" id="D9SCE2"/>
<evidence type="ECO:0000256" key="3">
    <source>
        <dbReference type="ARBA" id="ARBA00009528"/>
    </source>
</evidence>
<evidence type="ECO:0000313" key="11">
    <source>
        <dbReference type="EMBL" id="ADL56523.1"/>
    </source>
</evidence>
<feature type="binding site" evidence="9">
    <location>
        <position position="288"/>
    </location>
    <ligand>
        <name>Mn(2+)</name>
        <dbReference type="ChEBI" id="CHEBI:29035"/>
        <label>2</label>
    </ligand>
</feature>
<dbReference type="EC" id="3.4.11.10" evidence="9"/>
<dbReference type="NCBIfam" id="NF002074">
    <property type="entry name" value="PRK00913.1-4"/>
    <property type="match status" value="1"/>
</dbReference>
<dbReference type="MEROPS" id="M17.003"/>
<dbReference type="HOGENOM" id="CLU_013734_2_2_4"/>
<dbReference type="CDD" id="cd00433">
    <property type="entry name" value="Peptidase_M17"/>
    <property type="match status" value="1"/>
</dbReference>
<dbReference type="Gene3D" id="3.40.630.10">
    <property type="entry name" value="Zn peptidases"/>
    <property type="match status" value="1"/>
</dbReference>
<comment type="function">
    <text evidence="9">Presumably involved in the processing and regular turnover of intracellular proteins. Catalyzes the removal of unsubstituted N-terminal amino acids from various peptides.</text>
</comment>
<reference evidence="11 12" key="1">
    <citation type="submission" date="2010-08" db="EMBL/GenBank/DDBJ databases">
        <title>Complete sequence of Gallionella capsiferriformans ES-2.</title>
        <authorList>
            <consortium name="US DOE Joint Genome Institute"/>
            <person name="Lucas S."/>
            <person name="Copeland A."/>
            <person name="Lapidus A."/>
            <person name="Cheng J.-F."/>
            <person name="Bruce D."/>
            <person name="Goodwin L."/>
            <person name="Pitluck S."/>
            <person name="Chertkov O."/>
            <person name="Davenport K.W."/>
            <person name="Detter J.C."/>
            <person name="Han C."/>
            <person name="Tapia R."/>
            <person name="Land M."/>
            <person name="Hauser L."/>
            <person name="Chang Y.-J."/>
            <person name="Jeffries C."/>
            <person name="Kyrpides N."/>
            <person name="Ivanova N."/>
            <person name="Mikhailova N."/>
            <person name="Shelobolina E.S."/>
            <person name="Picardal F."/>
            <person name="Roden E."/>
            <person name="Emerson D."/>
            <person name="Woyke T."/>
        </authorList>
    </citation>
    <scope>NUCLEOTIDE SEQUENCE [LARGE SCALE GENOMIC DNA]</scope>
    <source>
        <strain evidence="11 12">ES-2</strain>
    </source>
</reference>
<keyword evidence="8 9" id="KW-0464">Manganese</keyword>
<dbReference type="FunFam" id="3.40.630.10:FF:000004">
    <property type="entry name" value="Probable cytosol aminopeptidase"/>
    <property type="match status" value="1"/>
</dbReference>
<dbReference type="Pfam" id="PF00883">
    <property type="entry name" value="Peptidase_M17"/>
    <property type="match status" value="1"/>
</dbReference>
<evidence type="ECO:0000259" key="10">
    <source>
        <dbReference type="PROSITE" id="PS00631"/>
    </source>
</evidence>
<comment type="cofactor">
    <cofactor evidence="9">
        <name>Mn(2+)</name>
        <dbReference type="ChEBI" id="CHEBI:29035"/>
    </cofactor>
    <text evidence="9">Binds 2 manganese ions per subunit.</text>
</comment>
<feature type="active site" evidence="9">
    <location>
        <position position="351"/>
    </location>
</feature>
<proteinExistence type="inferred from homology"/>
<dbReference type="Gene3D" id="3.40.220.10">
    <property type="entry name" value="Leucine Aminopeptidase, subunit E, domain 1"/>
    <property type="match status" value="1"/>
</dbReference>
<sequence>MEFSIKQSSPENQRSACVVLGVFEGGQLSPAAHIFDKAADHQLSRLVARGDMTGKSGSTTMLHTLPGVTAERVLLVGLGKIEEFDAKRFLDMLRATFAALQKSICKDAALYLSDLAVIARDETWKINQIVLLAAESAYQCDQLKSKPADKPLLRKILLGCAKKPGNAAQTAIVQASAIAHGMKLAKDLGNLPGNICTPTYLAEQSTKLASEHKLKVTILEEKDMGKLCMHSLLSVTRGSREPAKLITLEYRGADKKQKPVVLVGKGLTFDSGGISLKPGAEMDEMKYDMCGAASVLGTMLAIAKMSLNLNVIAVIPSSENMPDGAASRPGDIVKSMAGLTIEILNTDAEGRLILCDALTYAARFEPDTVIDIATLTGACVIALGGVASGLFSNQDALAKELADAGEYANDKAWHMPLWDEYQSQLDSNFADMQNIGGRAAGSVTAACFLSRFTKDYRWAHLDIAGTAWKSGKDKGSTGRPVPLLARYLINRANAKGA</sequence>
<keyword evidence="7 9" id="KW-0378">Hydrolase</keyword>
<dbReference type="NCBIfam" id="NF002073">
    <property type="entry name" value="PRK00913.1-2"/>
    <property type="match status" value="1"/>
</dbReference>
<protein>
    <recommendedName>
        <fullName evidence="9">Probable cytosol aminopeptidase</fullName>
        <ecNumber evidence="9">3.4.11.1</ecNumber>
    </recommendedName>
    <alternativeName>
        <fullName evidence="9">Leucine aminopeptidase</fullName>
        <shortName evidence="9">LAP</shortName>
        <ecNumber evidence="9">3.4.11.10</ecNumber>
    </alternativeName>
    <alternativeName>
        <fullName evidence="9">Leucyl aminopeptidase</fullName>
    </alternativeName>
</protein>
<dbReference type="OrthoDB" id="9809354at2"/>
<dbReference type="KEGG" id="gca:Galf_2524"/>
<evidence type="ECO:0000256" key="1">
    <source>
        <dbReference type="ARBA" id="ARBA00000135"/>
    </source>
</evidence>
<feature type="active site" evidence="9">
    <location>
        <position position="277"/>
    </location>
</feature>
<dbReference type="SUPFAM" id="SSF52949">
    <property type="entry name" value="Macro domain-like"/>
    <property type="match status" value="1"/>
</dbReference>
<dbReference type="PRINTS" id="PR00481">
    <property type="entry name" value="LAMNOPPTDASE"/>
</dbReference>
<dbReference type="RefSeq" id="WP_013294443.1">
    <property type="nucleotide sequence ID" value="NC_014394.1"/>
</dbReference>
<dbReference type="PROSITE" id="PS00631">
    <property type="entry name" value="CYTOSOL_AP"/>
    <property type="match status" value="1"/>
</dbReference>
<dbReference type="EC" id="3.4.11.1" evidence="9"/>
<dbReference type="GO" id="GO:0030145">
    <property type="term" value="F:manganese ion binding"/>
    <property type="evidence" value="ECO:0007669"/>
    <property type="project" value="UniProtKB-UniRule"/>
</dbReference>
<evidence type="ECO:0000256" key="2">
    <source>
        <dbReference type="ARBA" id="ARBA00000967"/>
    </source>
</evidence>
<evidence type="ECO:0000256" key="7">
    <source>
        <dbReference type="ARBA" id="ARBA00022801"/>
    </source>
</evidence>
<dbReference type="PANTHER" id="PTHR11963:SF23">
    <property type="entry name" value="CYTOSOL AMINOPEPTIDASE"/>
    <property type="match status" value="1"/>
</dbReference>
<name>D9SCE2_GALCS</name>
<feature type="binding site" evidence="9">
    <location>
        <position position="347"/>
    </location>
    <ligand>
        <name>Mn(2+)</name>
        <dbReference type="ChEBI" id="CHEBI:29035"/>
        <label>1</label>
    </ligand>
</feature>